<keyword evidence="5 7" id="KW-0413">Isomerase</keyword>
<dbReference type="InterPro" id="IPR029045">
    <property type="entry name" value="ClpP/crotonase-like_dom_sf"/>
</dbReference>
<gene>
    <name evidence="7" type="ORF">cyc_04208</name>
</gene>
<comment type="similarity">
    <text evidence="2 6">Belongs to the enoyl-CoA hydratase/isomerase family.</text>
</comment>
<dbReference type="GO" id="GO:0051750">
    <property type="term" value="F:delta(3,5)-delta(2,4)-dienoyl-CoA isomerase activity"/>
    <property type="evidence" value="ECO:0007669"/>
    <property type="project" value="TreeGrafter"/>
</dbReference>
<dbReference type="InterPro" id="IPR001753">
    <property type="entry name" value="Enoyl-CoA_hydra/iso"/>
</dbReference>
<organism evidence="7 8">
    <name type="scientific">Cyclospora cayetanensis</name>
    <dbReference type="NCBI Taxonomy" id="88456"/>
    <lineage>
        <taxon>Eukaryota</taxon>
        <taxon>Sar</taxon>
        <taxon>Alveolata</taxon>
        <taxon>Apicomplexa</taxon>
        <taxon>Conoidasida</taxon>
        <taxon>Coccidia</taxon>
        <taxon>Eucoccidiorida</taxon>
        <taxon>Eimeriorina</taxon>
        <taxon>Eimeriidae</taxon>
        <taxon>Cyclospora</taxon>
    </lineage>
</organism>
<dbReference type="InterPro" id="IPR045002">
    <property type="entry name" value="Ech1-like"/>
</dbReference>
<keyword evidence="3" id="KW-0276">Fatty acid metabolism</keyword>
<evidence type="ECO:0000313" key="8">
    <source>
        <dbReference type="Proteomes" id="UP000095192"/>
    </source>
</evidence>
<evidence type="ECO:0000256" key="6">
    <source>
        <dbReference type="RuleBase" id="RU003707"/>
    </source>
</evidence>
<dbReference type="PROSITE" id="PS00166">
    <property type="entry name" value="ENOYL_COA_HYDRATASE"/>
    <property type="match status" value="1"/>
</dbReference>
<dbReference type="AlphaFoldDB" id="A0A1D3CY67"/>
<dbReference type="GO" id="GO:0006635">
    <property type="term" value="P:fatty acid beta-oxidation"/>
    <property type="evidence" value="ECO:0007669"/>
    <property type="project" value="UniProtKB-UniPathway"/>
</dbReference>
<dbReference type="PANTHER" id="PTHR43149">
    <property type="entry name" value="ENOYL-COA HYDRATASE"/>
    <property type="match status" value="1"/>
</dbReference>
<dbReference type="VEuPathDB" id="ToxoDB:cyc_04208"/>
<dbReference type="UniPathway" id="UPA00659"/>
<evidence type="ECO:0000256" key="5">
    <source>
        <dbReference type="ARBA" id="ARBA00023235"/>
    </source>
</evidence>
<dbReference type="OrthoDB" id="14970at2759"/>
<keyword evidence="8" id="KW-1185">Reference proteome</keyword>
<dbReference type="SUPFAM" id="SSF52096">
    <property type="entry name" value="ClpP/crotonase"/>
    <property type="match status" value="1"/>
</dbReference>
<comment type="caution">
    <text evidence="7">The sequence shown here is derived from an EMBL/GenBank/DDBJ whole genome shotgun (WGS) entry which is preliminary data.</text>
</comment>
<dbReference type="CDD" id="cd06558">
    <property type="entry name" value="crotonase-like"/>
    <property type="match status" value="1"/>
</dbReference>
<dbReference type="InterPro" id="IPR018376">
    <property type="entry name" value="Enoyl-CoA_hyd/isom_CS"/>
</dbReference>
<proteinExistence type="inferred from homology"/>
<name>A0A1D3CY67_9EIME</name>
<evidence type="ECO:0000256" key="4">
    <source>
        <dbReference type="ARBA" id="ARBA00023098"/>
    </source>
</evidence>
<comment type="pathway">
    <text evidence="1">Lipid metabolism; fatty acid beta-oxidation.</text>
</comment>
<evidence type="ECO:0000256" key="3">
    <source>
        <dbReference type="ARBA" id="ARBA00022832"/>
    </source>
</evidence>
<sequence>MSEIPDIPRSLQELESLRVSVAASLPGQKGVVVEVCLSRPRKLNALGASFWRDFPLCMRILDTWAPCRCVLLTGEGAAFCSGIELQYAASLFQPTEAEPQEESGREVNSPAATLADPARRALHLRRVVAPLQEAISSVEHINKPVLAAISGPCIGAGVDLVSSCDVRLAAADALFSVREVQLAMAPDIGTLQRLPRIVRSGSWVREVCFSARFFSAQEAEREGFVSALYPDREALHKAAVALCLALAEMSPVALAATKQGLNFARGRPVSESLEQQLTVSAAMLQTLDIPLAVGMQMQQKERGSKRAQMPPFAGL</sequence>
<evidence type="ECO:0000256" key="2">
    <source>
        <dbReference type="ARBA" id="ARBA00005254"/>
    </source>
</evidence>
<dbReference type="VEuPathDB" id="ToxoDB:LOC34620770"/>
<reference evidence="7 8" key="1">
    <citation type="journal article" date="2016" name="BMC Genomics">
        <title>Comparative genomics reveals Cyclospora cayetanensis possesses coccidia-like metabolism and invasion components but unique surface antigens.</title>
        <authorList>
            <person name="Liu S."/>
            <person name="Wang L."/>
            <person name="Zheng H."/>
            <person name="Xu Z."/>
            <person name="Roellig D.M."/>
            <person name="Li N."/>
            <person name="Frace M.A."/>
            <person name="Tang K."/>
            <person name="Arrowood M.J."/>
            <person name="Moss D.M."/>
            <person name="Zhang L."/>
            <person name="Feng Y."/>
            <person name="Xiao L."/>
        </authorList>
    </citation>
    <scope>NUCLEOTIDE SEQUENCE [LARGE SCALE GENOMIC DNA]</scope>
    <source>
        <strain evidence="7 8">CHN_HEN01</strain>
    </source>
</reference>
<keyword evidence="4" id="KW-0443">Lipid metabolism</keyword>
<accession>A0A1D3CY67</accession>
<dbReference type="EMBL" id="JROU02001522">
    <property type="protein sequence ID" value="OEH76138.1"/>
    <property type="molecule type" value="Genomic_DNA"/>
</dbReference>
<dbReference type="InterPro" id="IPR014748">
    <property type="entry name" value="Enoyl-CoA_hydra_C"/>
</dbReference>
<dbReference type="GeneID" id="34620770"/>
<protein>
    <submittedName>
        <fullName evidence="7">Enoyl-hydratase isomerase family protein</fullName>
    </submittedName>
</protein>
<evidence type="ECO:0000313" key="7">
    <source>
        <dbReference type="EMBL" id="OEH76138.1"/>
    </source>
</evidence>
<dbReference type="Proteomes" id="UP000095192">
    <property type="component" value="Unassembled WGS sequence"/>
</dbReference>
<dbReference type="Gene3D" id="1.10.12.10">
    <property type="entry name" value="Lyase 2-enoyl-coa Hydratase, Chain A, domain 2"/>
    <property type="match status" value="1"/>
</dbReference>
<dbReference type="Gene3D" id="3.90.226.10">
    <property type="entry name" value="2-enoyl-CoA Hydratase, Chain A, domain 1"/>
    <property type="match status" value="1"/>
</dbReference>
<evidence type="ECO:0000256" key="1">
    <source>
        <dbReference type="ARBA" id="ARBA00005005"/>
    </source>
</evidence>
<dbReference type="Pfam" id="PF00378">
    <property type="entry name" value="ECH_1"/>
    <property type="match status" value="1"/>
</dbReference>
<dbReference type="PANTHER" id="PTHR43149:SF1">
    <property type="entry name" value="DELTA(3,5)-DELTA(2,4)-DIENOYL-COA ISOMERASE, MITOCHONDRIAL"/>
    <property type="match status" value="1"/>
</dbReference>